<gene>
    <name evidence="4" type="ORF">PHYSODRAFT_296590</name>
</gene>
<dbReference type="EMBL" id="JH159152">
    <property type="protein sequence ID" value="EGZ24546.1"/>
    <property type="molecule type" value="Genomic_DNA"/>
</dbReference>
<dbReference type="InterPro" id="IPR049203">
    <property type="entry name" value="DUF6818"/>
</dbReference>
<organism evidence="4 5">
    <name type="scientific">Phytophthora sojae (strain P6497)</name>
    <name type="common">Soybean stem and root rot agent</name>
    <name type="synonym">Phytophthora megasperma f. sp. glycines</name>
    <dbReference type="NCBI Taxonomy" id="1094619"/>
    <lineage>
        <taxon>Eukaryota</taxon>
        <taxon>Sar</taxon>
        <taxon>Stramenopiles</taxon>
        <taxon>Oomycota</taxon>
        <taxon>Peronosporomycetes</taxon>
        <taxon>Peronosporales</taxon>
        <taxon>Peronosporaceae</taxon>
        <taxon>Phytophthora</taxon>
    </lineage>
</organism>
<keyword evidence="2" id="KW-0732">Signal</keyword>
<evidence type="ECO:0000313" key="5">
    <source>
        <dbReference type="Proteomes" id="UP000002640"/>
    </source>
</evidence>
<feature type="signal peptide" evidence="2">
    <location>
        <begin position="1"/>
        <end position="23"/>
    </location>
</feature>
<feature type="domain" description="DUF6818" evidence="3">
    <location>
        <begin position="19"/>
        <end position="86"/>
    </location>
</feature>
<keyword evidence="5" id="KW-1185">Reference proteome</keyword>
<proteinExistence type="predicted"/>
<evidence type="ECO:0000259" key="3">
    <source>
        <dbReference type="Pfam" id="PF20681"/>
    </source>
</evidence>
<sequence>MRFGVCFTGLLALVEQHLPLGSAQWEDVQYAFNRHLPTDWPQRDTESLRRKFYALKNARKPTGVPVCPPEVQEIESKCSVVQLDDDDHSAVSTDINCENDDPSENAAHADAEAMAAVEDDGDAQLGGGGQVNAAHEVADVRISTPLAAATSEVYDTPAAESMVPDTKAKRAKGKLKASSRTGKTQEELAQLSKLLKRQSDDNPTMSQTAKTRVKIDSLLEEMAQPSMELPQLLPVMEVRAHQRELQYRQEKEARVEKREADRL</sequence>
<name>G4YXQ7_PHYSP</name>
<accession>G4YXQ7</accession>
<dbReference type="Pfam" id="PF20681">
    <property type="entry name" value="DUF6818"/>
    <property type="match status" value="1"/>
</dbReference>
<dbReference type="Proteomes" id="UP000002640">
    <property type="component" value="Unassembled WGS sequence"/>
</dbReference>
<protein>
    <recommendedName>
        <fullName evidence="3">DUF6818 domain-containing protein</fullName>
    </recommendedName>
</protein>
<feature type="region of interest" description="Disordered" evidence="1">
    <location>
        <begin position="158"/>
        <end position="186"/>
    </location>
</feature>
<dbReference type="PANTHER" id="PTHR34409:SF1">
    <property type="entry name" value="MYB-LIKE DOMAIN-CONTAINING PROTEIN"/>
    <property type="match status" value="1"/>
</dbReference>
<dbReference type="PANTHER" id="PTHR34409">
    <property type="entry name" value="SET DOMAIN-CONTAINING PROTEIN"/>
    <property type="match status" value="1"/>
</dbReference>
<dbReference type="AlphaFoldDB" id="G4YXQ7"/>
<dbReference type="InParanoid" id="G4YXQ7"/>
<dbReference type="GeneID" id="20641389"/>
<evidence type="ECO:0000256" key="1">
    <source>
        <dbReference type="SAM" id="MobiDB-lite"/>
    </source>
</evidence>
<dbReference type="KEGG" id="psoj:PHYSODRAFT_296590"/>
<dbReference type="RefSeq" id="XP_009519834.1">
    <property type="nucleotide sequence ID" value="XM_009521539.1"/>
</dbReference>
<dbReference type="OMA" id="ITEIFCT"/>
<evidence type="ECO:0000313" key="4">
    <source>
        <dbReference type="EMBL" id="EGZ24546.1"/>
    </source>
</evidence>
<reference evidence="4 5" key="1">
    <citation type="journal article" date="2006" name="Science">
        <title>Phytophthora genome sequences uncover evolutionary origins and mechanisms of pathogenesis.</title>
        <authorList>
            <person name="Tyler B.M."/>
            <person name="Tripathy S."/>
            <person name="Zhang X."/>
            <person name="Dehal P."/>
            <person name="Jiang R.H."/>
            <person name="Aerts A."/>
            <person name="Arredondo F.D."/>
            <person name="Baxter L."/>
            <person name="Bensasson D."/>
            <person name="Beynon J.L."/>
            <person name="Chapman J."/>
            <person name="Damasceno C.M."/>
            <person name="Dorrance A.E."/>
            <person name="Dou D."/>
            <person name="Dickerman A.W."/>
            <person name="Dubchak I.L."/>
            <person name="Garbelotto M."/>
            <person name="Gijzen M."/>
            <person name="Gordon S.G."/>
            <person name="Govers F."/>
            <person name="Grunwald N.J."/>
            <person name="Huang W."/>
            <person name="Ivors K.L."/>
            <person name="Jones R.W."/>
            <person name="Kamoun S."/>
            <person name="Krampis K."/>
            <person name="Lamour K.H."/>
            <person name="Lee M.K."/>
            <person name="McDonald W.H."/>
            <person name="Medina M."/>
            <person name="Meijer H.J."/>
            <person name="Nordberg E.K."/>
            <person name="Maclean D.J."/>
            <person name="Ospina-Giraldo M.D."/>
            <person name="Morris P.F."/>
            <person name="Phuntumart V."/>
            <person name="Putnam N.H."/>
            <person name="Rash S."/>
            <person name="Rose J.K."/>
            <person name="Sakihama Y."/>
            <person name="Salamov A.A."/>
            <person name="Savidor A."/>
            <person name="Scheuring C.F."/>
            <person name="Smith B.M."/>
            <person name="Sobral B.W."/>
            <person name="Terry A."/>
            <person name="Torto-Alalibo T.A."/>
            <person name="Win J."/>
            <person name="Xu Z."/>
            <person name="Zhang H."/>
            <person name="Grigoriev I.V."/>
            <person name="Rokhsar D.S."/>
            <person name="Boore J.L."/>
        </authorList>
    </citation>
    <scope>NUCLEOTIDE SEQUENCE [LARGE SCALE GENOMIC DNA]</scope>
    <source>
        <strain evidence="4 5">P6497</strain>
    </source>
</reference>
<feature type="chain" id="PRO_5003471545" description="DUF6818 domain-containing protein" evidence="2">
    <location>
        <begin position="24"/>
        <end position="263"/>
    </location>
</feature>
<evidence type="ECO:0000256" key="2">
    <source>
        <dbReference type="SAM" id="SignalP"/>
    </source>
</evidence>